<dbReference type="PANTHER" id="PTHR12418">
    <property type="entry name" value="ACYL-COENZYME A THIOESTERASE THEM4"/>
    <property type="match status" value="1"/>
</dbReference>
<dbReference type="GO" id="GO:0016787">
    <property type="term" value="F:hydrolase activity"/>
    <property type="evidence" value="ECO:0007669"/>
    <property type="project" value="UniProtKB-KW"/>
</dbReference>
<dbReference type="GO" id="GO:0005737">
    <property type="term" value="C:cytoplasm"/>
    <property type="evidence" value="ECO:0007669"/>
    <property type="project" value="UniProtKB-SubCell"/>
</dbReference>
<protein>
    <recommendedName>
        <fullName evidence="17">Acyl-coenzyme A thioesterase THEM4</fullName>
        <ecNumber evidence="16">3.1.2.2</ecNumber>
    </recommendedName>
    <alternativeName>
        <fullName evidence="18">Thioesterase superfamily member 4</fullName>
    </alternativeName>
</protein>
<dbReference type="Pfam" id="PF03061">
    <property type="entry name" value="4HBT"/>
    <property type="match status" value="1"/>
</dbReference>
<evidence type="ECO:0000259" key="24">
    <source>
        <dbReference type="Pfam" id="PF03061"/>
    </source>
</evidence>
<comment type="catalytic activity">
    <reaction evidence="21">
        <text>decanoyl-CoA + H2O = decanoate + CoA + H(+)</text>
        <dbReference type="Rhea" id="RHEA:40059"/>
        <dbReference type="ChEBI" id="CHEBI:15377"/>
        <dbReference type="ChEBI" id="CHEBI:15378"/>
        <dbReference type="ChEBI" id="CHEBI:27689"/>
        <dbReference type="ChEBI" id="CHEBI:57287"/>
        <dbReference type="ChEBI" id="CHEBI:61430"/>
    </reaction>
    <physiologicalReaction direction="left-to-right" evidence="21">
        <dbReference type="Rhea" id="RHEA:40060"/>
    </physiologicalReaction>
</comment>
<evidence type="ECO:0000256" key="8">
    <source>
        <dbReference type="ARBA" id="ARBA00022832"/>
    </source>
</evidence>
<evidence type="ECO:0000256" key="1">
    <source>
        <dbReference type="ARBA" id="ARBA00004170"/>
    </source>
</evidence>
<sequence>MRYDVDTVTQQDSDEVARAVASVRRLTAAVAAARSDMPGLSAVASRIHALADDLEARSCSAAERVNQMNTIGRIVRYSPVVGSANVLAAPLHLRHIGDGNEGTVTFSVAHQGSLGVVHEGFAAMVLDVALAEANMAAGVPAMTAGLTLRYHHPMPVCCDLTVRAWHVYVDGRKSWCRGEIWWEHDLCVSAEGLFIVPREGGARGQDRQG</sequence>
<evidence type="ECO:0000256" key="6">
    <source>
        <dbReference type="ARBA" id="ARBA00022703"/>
    </source>
</evidence>
<keyword evidence="11" id="KW-0472">Membrane</keyword>
<organism evidence="25">
    <name type="scientific">Nocardia globerula</name>
    <dbReference type="NCBI Taxonomy" id="1818"/>
    <lineage>
        <taxon>Bacteria</taxon>
        <taxon>Bacillati</taxon>
        <taxon>Actinomycetota</taxon>
        <taxon>Actinomycetes</taxon>
        <taxon>Mycobacteriales</taxon>
        <taxon>Nocardiaceae</taxon>
        <taxon>Nocardia</taxon>
    </lineage>
</organism>
<comment type="catalytic activity">
    <reaction evidence="14">
        <text>(9Z)-octadecenoyl-CoA + H2O = (9Z)-octadecenoate + CoA + H(+)</text>
        <dbReference type="Rhea" id="RHEA:40139"/>
        <dbReference type="ChEBI" id="CHEBI:15377"/>
        <dbReference type="ChEBI" id="CHEBI:15378"/>
        <dbReference type="ChEBI" id="CHEBI:30823"/>
        <dbReference type="ChEBI" id="CHEBI:57287"/>
        <dbReference type="ChEBI" id="CHEBI:57387"/>
    </reaction>
    <physiologicalReaction direction="left-to-right" evidence="14">
        <dbReference type="Rhea" id="RHEA:40140"/>
    </physiologicalReaction>
</comment>
<dbReference type="InterPro" id="IPR006683">
    <property type="entry name" value="Thioestr_dom"/>
</dbReference>
<evidence type="ECO:0000256" key="15">
    <source>
        <dbReference type="ARBA" id="ARBA00038456"/>
    </source>
</evidence>
<dbReference type="EC" id="3.1.2.2" evidence="16"/>
<comment type="catalytic activity">
    <reaction evidence="13">
        <text>(5Z,8Z,11Z,14Z)-eicosatetraenoyl-CoA + H2O = (5Z,8Z,11Z,14Z)-eicosatetraenoate + CoA + H(+)</text>
        <dbReference type="Rhea" id="RHEA:40151"/>
        <dbReference type="ChEBI" id="CHEBI:15377"/>
        <dbReference type="ChEBI" id="CHEBI:15378"/>
        <dbReference type="ChEBI" id="CHEBI:32395"/>
        <dbReference type="ChEBI" id="CHEBI:57287"/>
        <dbReference type="ChEBI" id="CHEBI:57368"/>
    </reaction>
    <physiologicalReaction direction="left-to-right" evidence="13">
        <dbReference type="Rhea" id="RHEA:40152"/>
    </physiologicalReaction>
</comment>
<dbReference type="InterPro" id="IPR029069">
    <property type="entry name" value="HotDog_dom_sf"/>
</dbReference>
<evidence type="ECO:0000256" key="17">
    <source>
        <dbReference type="ARBA" id="ARBA00040123"/>
    </source>
</evidence>
<dbReference type="GO" id="GO:0006631">
    <property type="term" value="P:fatty acid metabolic process"/>
    <property type="evidence" value="ECO:0007669"/>
    <property type="project" value="UniProtKB-KW"/>
</dbReference>
<dbReference type="CDD" id="cd03443">
    <property type="entry name" value="PaaI_thioesterase"/>
    <property type="match status" value="1"/>
</dbReference>
<comment type="catalytic activity">
    <reaction evidence="19">
        <text>octanoyl-CoA + H2O = octanoate + CoA + H(+)</text>
        <dbReference type="Rhea" id="RHEA:30143"/>
        <dbReference type="ChEBI" id="CHEBI:15377"/>
        <dbReference type="ChEBI" id="CHEBI:15378"/>
        <dbReference type="ChEBI" id="CHEBI:25646"/>
        <dbReference type="ChEBI" id="CHEBI:57287"/>
        <dbReference type="ChEBI" id="CHEBI:57386"/>
    </reaction>
    <physiologicalReaction direction="left-to-right" evidence="19">
        <dbReference type="Rhea" id="RHEA:30144"/>
    </physiologicalReaction>
</comment>
<dbReference type="AlphaFoldDB" id="A0A652YLK6"/>
<feature type="domain" description="Thioesterase" evidence="24">
    <location>
        <begin position="115"/>
        <end position="185"/>
    </location>
</feature>
<evidence type="ECO:0000256" key="18">
    <source>
        <dbReference type="ARBA" id="ARBA00043210"/>
    </source>
</evidence>
<evidence type="ECO:0000256" key="5">
    <source>
        <dbReference type="ARBA" id="ARBA00022490"/>
    </source>
</evidence>
<keyword evidence="6" id="KW-0053">Apoptosis</keyword>
<evidence type="ECO:0000256" key="9">
    <source>
        <dbReference type="ARBA" id="ARBA00022946"/>
    </source>
</evidence>
<comment type="caution">
    <text evidence="25">The sequence shown here is derived from an EMBL/GenBank/DDBJ whole genome shotgun (WGS) entry which is preliminary data.</text>
</comment>
<evidence type="ECO:0000256" key="14">
    <source>
        <dbReference type="ARBA" id="ARBA00037002"/>
    </source>
</evidence>
<dbReference type="PANTHER" id="PTHR12418:SF19">
    <property type="entry name" value="ACYL-COENZYME A THIOESTERASE THEM4"/>
    <property type="match status" value="1"/>
</dbReference>
<evidence type="ECO:0000256" key="7">
    <source>
        <dbReference type="ARBA" id="ARBA00022801"/>
    </source>
</evidence>
<evidence type="ECO:0000256" key="23">
    <source>
        <dbReference type="ARBA" id="ARBA00048180"/>
    </source>
</evidence>
<evidence type="ECO:0000256" key="2">
    <source>
        <dbReference type="ARBA" id="ARBA00004496"/>
    </source>
</evidence>
<evidence type="ECO:0000256" key="21">
    <source>
        <dbReference type="ARBA" id="ARBA00047969"/>
    </source>
</evidence>
<keyword evidence="5" id="KW-0963">Cytoplasm</keyword>
<keyword evidence="10" id="KW-0443">Lipid metabolism</keyword>
<dbReference type="InterPro" id="IPR052365">
    <property type="entry name" value="THEM4/THEM5_acyl-CoA_thioest"/>
</dbReference>
<dbReference type="EMBL" id="VNIQ01000006">
    <property type="protein sequence ID" value="TYQ02239.1"/>
    <property type="molecule type" value="Genomic_DNA"/>
</dbReference>
<evidence type="ECO:0000256" key="3">
    <source>
        <dbReference type="ARBA" id="ARBA00004632"/>
    </source>
</evidence>
<reference evidence="25" key="1">
    <citation type="submission" date="2019-07" db="EMBL/GenBank/DDBJ databases">
        <title>Genomic Encyclopedia of Type Strains, Phase IV (KMG-IV): sequencing the most valuable type-strain genomes for metagenomic binning, comparative biology and taxonomic classification.</title>
        <authorList>
            <person name="Goeker M."/>
        </authorList>
    </citation>
    <scope>NUCLEOTIDE SEQUENCE</scope>
    <source>
        <strain evidence="25">DSM 44596</strain>
    </source>
</reference>
<evidence type="ECO:0000256" key="13">
    <source>
        <dbReference type="ARBA" id="ARBA00035852"/>
    </source>
</evidence>
<evidence type="ECO:0000256" key="11">
    <source>
        <dbReference type="ARBA" id="ARBA00023136"/>
    </source>
</evidence>
<evidence type="ECO:0000256" key="4">
    <source>
        <dbReference type="ARBA" id="ARBA00022475"/>
    </source>
</evidence>
<comment type="subcellular location">
    <subcellularLocation>
        <location evidence="3">Cell projection</location>
        <location evidence="3">Ruffle membrane</location>
    </subcellularLocation>
    <subcellularLocation>
        <location evidence="2">Cytoplasm</location>
    </subcellularLocation>
    <subcellularLocation>
        <location evidence="1">Membrane</location>
        <topology evidence="1">Peripheral membrane protein</topology>
    </subcellularLocation>
</comment>
<accession>A0A652YLK6</accession>
<name>A0A652YLK6_NOCGL</name>
<evidence type="ECO:0000313" key="25">
    <source>
        <dbReference type="EMBL" id="TYQ02239.1"/>
    </source>
</evidence>
<dbReference type="Gene3D" id="3.10.129.10">
    <property type="entry name" value="Hotdog Thioesterase"/>
    <property type="match status" value="1"/>
</dbReference>
<evidence type="ECO:0000256" key="19">
    <source>
        <dbReference type="ARBA" id="ARBA00047588"/>
    </source>
</evidence>
<dbReference type="GO" id="GO:0016020">
    <property type="term" value="C:membrane"/>
    <property type="evidence" value="ECO:0007669"/>
    <property type="project" value="UniProtKB-SubCell"/>
</dbReference>
<evidence type="ECO:0000256" key="20">
    <source>
        <dbReference type="ARBA" id="ARBA00047734"/>
    </source>
</evidence>
<evidence type="ECO:0000256" key="16">
    <source>
        <dbReference type="ARBA" id="ARBA00038848"/>
    </source>
</evidence>
<keyword evidence="7" id="KW-0378">Hydrolase</keyword>
<dbReference type="Gene3D" id="1.20.58.350">
    <property type="entry name" value="Thioesterase/thiol ester dehydrase-isomerase"/>
    <property type="match status" value="1"/>
</dbReference>
<evidence type="ECO:0000256" key="22">
    <source>
        <dbReference type="ARBA" id="ARBA00048074"/>
    </source>
</evidence>
<evidence type="ECO:0000256" key="10">
    <source>
        <dbReference type="ARBA" id="ARBA00023098"/>
    </source>
</evidence>
<comment type="similarity">
    <text evidence="15">Belongs to the THEM4/THEM5 thioesterase family.</text>
</comment>
<evidence type="ECO:0000256" key="12">
    <source>
        <dbReference type="ARBA" id="ARBA00023273"/>
    </source>
</evidence>
<keyword evidence="12" id="KW-0966">Cell projection</keyword>
<keyword evidence="9" id="KW-0809">Transit peptide</keyword>
<keyword evidence="4" id="KW-1003">Cell membrane</keyword>
<comment type="catalytic activity">
    <reaction evidence="23">
        <text>tetradecanoyl-CoA + H2O = tetradecanoate + CoA + H(+)</text>
        <dbReference type="Rhea" id="RHEA:40119"/>
        <dbReference type="ChEBI" id="CHEBI:15377"/>
        <dbReference type="ChEBI" id="CHEBI:15378"/>
        <dbReference type="ChEBI" id="CHEBI:30807"/>
        <dbReference type="ChEBI" id="CHEBI:57287"/>
        <dbReference type="ChEBI" id="CHEBI:57385"/>
    </reaction>
    <physiologicalReaction direction="left-to-right" evidence="23">
        <dbReference type="Rhea" id="RHEA:40120"/>
    </physiologicalReaction>
</comment>
<keyword evidence="8" id="KW-0276">Fatty acid metabolism</keyword>
<comment type="catalytic activity">
    <reaction evidence="22">
        <text>dodecanoyl-CoA + H2O = dodecanoate + CoA + H(+)</text>
        <dbReference type="Rhea" id="RHEA:30135"/>
        <dbReference type="ChEBI" id="CHEBI:15377"/>
        <dbReference type="ChEBI" id="CHEBI:15378"/>
        <dbReference type="ChEBI" id="CHEBI:18262"/>
        <dbReference type="ChEBI" id="CHEBI:57287"/>
        <dbReference type="ChEBI" id="CHEBI:57375"/>
    </reaction>
    <physiologicalReaction direction="left-to-right" evidence="22">
        <dbReference type="Rhea" id="RHEA:30136"/>
    </physiologicalReaction>
</comment>
<dbReference type="SUPFAM" id="SSF54637">
    <property type="entry name" value="Thioesterase/thiol ester dehydrase-isomerase"/>
    <property type="match status" value="1"/>
</dbReference>
<gene>
    <name evidence="25" type="ORF">FNL38_10657</name>
</gene>
<comment type="catalytic activity">
    <reaction evidence="20">
        <text>hexadecanoyl-CoA + H2O = hexadecanoate + CoA + H(+)</text>
        <dbReference type="Rhea" id="RHEA:16645"/>
        <dbReference type="ChEBI" id="CHEBI:7896"/>
        <dbReference type="ChEBI" id="CHEBI:15377"/>
        <dbReference type="ChEBI" id="CHEBI:15378"/>
        <dbReference type="ChEBI" id="CHEBI:57287"/>
        <dbReference type="ChEBI" id="CHEBI:57379"/>
        <dbReference type="EC" id="3.1.2.2"/>
    </reaction>
    <physiologicalReaction direction="left-to-right" evidence="20">
        <dbReference type="Rhea" id="RHEA:16646"/>
    </physiologicalReaction>
</comment>
<proteinExistence type="inferred from homology"/>